<proteinExistence type="predicted"/>
<feature type="non-terminal residue" evidence="1">
    <location>
        <position position="1"/>
    </location>
</feature>
<name>X0VDW5_9ZZZZ</name>
<gene>
    <name evidence="1" type="ORF">S01H1_59901</name>
</gene>
<comment type="caution">
    <text evidence="1">The sequence shown here is derived from an EMBL/GenBank/DDBJ whole genome shotgun (WGS) entry which is preliminary data.</text>
</comment>
<protein>
    <submittedName>
        <fullName evidence="1">Uncharacterized protein</fullName>
    </submittedName>
</protein>
<evidence type="ECO:0000313" key="1">
    <source>
        <dbReference type="EMBL" id="GAG16364.1"/>
    </source>
</evidence>
<dbReference type="EMBL" id="BARS01039205">
    <property type="protein sequence ID" value="GAG16364.1"/>
    <property type="molecule type" value="Genomic_DNA"/>
</dbReference>
<reference evidence="1" key="1">
    <citation type="journal article" date="2014" name="Front. Microbiol.">
        <title>High frequency of phylogenetically diverse reductive dehalogenase-homologous genes in deep subseafloor sedimentary metagenomes.</title>
        <authorList>
            <person name="Kawai M."/>
            <person name="Futagami T."/>
            <person name="Toyoda A."/>
            <person name="Takaki Y."/>
            <person name="Nishi S."/>
            <person name="Hori S."/>
            <person name="Arai W."/>
            <person name="Tsubouchi T."/>
            <person name="Morono Y."/>
            <person name="Uchiyama I."/>
            <person name="Ito T."/>
            <person name="Fujiyama A."/>
            <person name="Inagaki F."/>
            <person name="Takami H."/>
        </authorList>
    </citation>
    <scope>NUCLEOTIDE SEQUENCE</scope>
    <source>
        <strain evidence="1">Expedition CK06-06</strain>
    </source>
</reference>
<organism evidence="1">
    <name type="scientific">marine sediment metagenome</name>
    <dbReference type="NCBI Taxonomy" id="412755"/>
    <lineage>
        <taxon>unclassified sequences</taxon>
        <taxon>metagenomes</taxon>
        <taxon>ecological metagenomes</taxon>
    </lineage>
</organism>
<dbReference type="AlphaFoldDB" id="X0VDW5"/>
<sequence length="118" mass="12877">WGESSGVFTGLAEACRELGGVYVHYKKRLAVGANGIRVKRVAFERRKLSVELESWLAPKYLKMPWAKPFVTDLLVEGLPPKTPIALTVSGAAVGTFHTAPVRIPLRVLPDGSVQVVPR</sequence>
<accession>X0VDW5</accession>